<name>Q3UWJ0_MOUSE</name>
<reference evidence="1" key="4">
    <citation type="journal article" date="2001" name="Nature">
        <title>Functional annotation of a full-length mouse cDNA collection.</title>
        <authorList>
            <consortium name="The RIKEN Genome Exploration Research Group Phase II Team and the FANTOM Consortium"/>
        </authorList>
    </citation>
    <scope>NUCLEOTIDE SEQUENCE</scope>
    <source>
        <strain evidence="1">C57BL/6J</strain>
        <tissue evidence="1">Testis</tissue>
    </source>
</reference>
<reference evidence="1" key="8">
    <citation type="journal article" date="2005" name="Science">
        <title>Antisense Transcription in the Mammalian Transcriptome.</title>
        <authorList>
            <consortium name="RIKEN Genome Exploration Research Group and Genome Science Group (Genome Network Project Core Group) and the FANTOM Consortium"/>
        </authorList>
    </citation>
    <scope>NUCLEOTIDE SEQUENCE</scope>
    <source>
        <strain evidence="1">C57BL/6J</strain>
        <tissue evidence="1">Testis</tissue>
    </source>
</reference>
<sequence length="90" mass="10563">RGLGDSFEWNRADSSPVLRARSLLSVRRCPRRRVATRPGERGKTTCEKLYLPELARLGVNNKFVKFNKLKFNTVRITVTEQVRFKNVFYF</sequence>
<reference evidence="1" key="1">
    <citation type="journal article" date="1999" name="Methods Enzymol.">
        <title>High-efficiency full-length cDNA cloning.</title>
        <authorList>
            <person name="Carninci P."/>
            <person name="Hayashizaki Y."/>
        </authorList>
    </citation>
    <scope>NUCLEOTIDE SEQUENCE</scope>
    <source>
        <strain evidence="1">C57BL/6J</strain>
        <tissue evidence="1">Testis</tissue>
    </source>
</reference>
<reference evidence="1" key="3">
    <citation type="journal article" date="2000" name="Genome Res.">
        <title>RIKEN integrated sequence analysis (RISA) system--384-format sequencing pipeline with 384 multicapillary sequencer.</title>
        <authorList>
            <person name="Shibata K."/>
            <person name="Itoh M."/>
            <person name="Aizawa K."/>
            <person name="Nagaoka S."/>
            <person name="Sasaki N."/>
            <person name="Carninci P."/>
            <person name="Konno H."/>
            <person name="Akiyama J."/>
            <person name="Nishi K."/>
            <person name="Kitsunai T."/>
            <person name="Tashiro H."/>
            <person name="Itoh M."/>
            <person name="Sumi N."/>
            <person name="Ishii Y."/>
            <person name="Nakamura S."/>
            <person name="Hazama M."/>
            <person name="Nishine T."/>
            <person name="Harada A."/>
            <person name="Yamamoto R."/>
            <person name="Matsumoto H."/>
            <person name="Sakaguchi S."/>
            <person name="Ikegami T."/>
            <person name="Kashiwagi K."/>
            <person name="Fujiwake S."/>
            <person name="Inoue K."/>
            <person name="Togawa Y."/>
            <person name="Izawa M."/>
            <person name="Ohara E."/>
            <person name="Watahiki M."/>
            <person name="Yoneda Y."/>
            <person name="Ishikawa T."/>
            <person name="Ozawa K."/>
            <person name="Tanaka T."/>
            <person name="Matsuura S."/>
            <person name="Kawai J."/>
            <person name="Okazaki Y."/>
            <person name="Muramatsu M."/>
            <person name="Inoue Y."/>
            <person name="Kira A."/>
            <person name="Hayashizaki Y."/>
        </authorList>
    </citation>
    <scope>NUCLEOTIDE SEQUENCE</scope>
    <source>
        <strain evidence="1">C57BL/6J</strain>
        <tissue evidence="1">Testis</tissue>
    </source>
</reference>
<feature type="non-terminal residue" evidence="1">
    <location>
        <position position="1"/>
    </location>
</feature>
<accession>Q3UWJ0</accession>
<gene>
    <name evidence="2" type="primary">Psmd14</name>
</gene>
<evidence type="ECO:0000313" key="1">
    <source>
        <dbReference type="EMBL" id="BAE22925.1"/>
    </source>
</evidence>
<reference evidence="1" key="2">
    <citation type="journal article" date="2000" name="Genome Res.">
        <title>Normalization and subtraction of cap-trapper-selected cDNAs to prepare full-length cDNA libraries for rapid discovery of new genes.</title>
        <authorList>
            <person name="Carninci P."/>
            <person name="Shibata Y."/>
            <person name="Hayatsu N."/>
            <person name="Sugahara Y."/>
            <person name="Shibata K."/>
            <person name="Itoh M."/>
            <person name="Konno H."/>
            <person name="Okazaki Y."/>
            <person name="Muramatsu M."/>
            <person name="Hayashizaki Y."/>
        </authorList>
    </citation>
    <scope>NUCLEOTIDE SEQUENCE</scope>
    <source>
        <strain evidence="1">C57BL/6J</strain>
        <tissue evidence="1">Testis</tissue>
    </source>
</reference>
<evidence type="ECO:0000313" key="2">
    <source>
        <dbReference type="MGI" id="MGI:1913284"/>
    </source>
</evidence>
<organism evidence="1">
    <name type="scientific">Mus musculus</name>
    <name type="common">Mouse</name>
    <dbReference type="NCBI Taxonomy" id="10090"/>
    <lineage>
        <taxon>Eukaryota</taxon>
        <taxon>Metazoa</taxon>
        <taxon>Chordata</taxon>
        <taxon>Craniata</taxon>
        <taxon>Vertebrata</taxon>
        <taxon>Euteleostomi</taxon>
        <taxon>Mammalia</taxon>
        <taxon>Eutheria</taxon>
        <taxon>Euarchontoglires</taxon>
        <taxon>Glires</taxon>
        <taxon>Rodentia</taxon>
        <taxon>Myomorpha</taxon>
        <taxon>Muroidea</taxon>
        <taxon>Muridae</taxon>
        <taxon>Murinae</taxon>
        <taxon>Mus</taxon>
        <taxon>Mus</taxon>
    </lineage>
</organism>
<dbReference type="AlphaFoldDB" id="Q3UWJ0"/>
<dbReference type="MGI" id="MGI:1913284">
    <property type="gene designation" value="Psmd14"/>
</dbReference>
<proteinExistence type="evidence at transcript level"/>
<dbReference type="EMBL" id="AK136306">
    <property type="protein sequence ID" value="BAE22925.1"/>
    <property type="molecule type" value="mRNA"/>
</dbReference>
<reference evidence="1" key="7">
    <citation type="journal article" date="2005" name="Science">
        <title>The Transcriptional Landscape of the Mammalian Genome.</title>
        <authorList>
            <consortium name="The FANTOM Consortium"/>
            <consortium name="Riken Genome Exploration Research Group and Genome Science Group (Genome Network Project Core Group)"/>
        </authorList>
    </citation>
    <scope>NUCLEOTIDE SEQUENCE</scope>
    <source>
        <strain evidence="1">C57BL/6J</strain>
        <tissue evidence="1">Testis</tissue>
    </source>
</reference>
<reference evidence="1" key="6">
    <citation type="submission" date="2004-03" db="EMBL/GenBank/DDBJ databases">
        <authorList>
            <person name="Arakawa T."/>
            <person name="Carninci P."/>
            <person name="Fukuda S."/>
            <person name="Hashizume W."/>
            <person name="Hayashida K."/>
            <person name="Hori F."/>
            <person name="Iida J."/>
            <person name="Imamura K."/>
            <person name="Imotani K."/>
            <person name="Itoh M."/>
            <person name="Kanagawa S."/>
            <person name="Kawai J."/>
            <person name="Kojima M."/>
            <person name="Konno H."/>
            <person name="Murata M."/>
            <person name="Nakamura M."/>
            <person name="Ninomiya N."/>
            <person name="Nishiyori H."/>
            <person name="Nomura K."/>
            <person name="Ohno M."/>
            <person name="Sakazume N."/>
            <person name="Sano H."/>
            <person name="Sasaki D."/>
            <person name="Shibata K."/>
            <person name="Shiraki T."/>
            <person name="Tagami M."/>
            <person name="Tagami Y."/>
            <person name="Waki K."/>
            <person name="Watahiki A."/>
            <person name="Muramatsu M."/>
            <person name="Hayashizaki Y."/>
        </authorList>
    </citation>
    <scope>NUCLEOTIDE SEQUENCE</scope>
    <source>
        <strain evidence="1">C57BL/6J</strain>
        <tissue evidence="1">Testis</tissue>
    </source>
</reference>
<reference evidence="1" key="5">
    <citation type="journal article" date="2002" name="Nature">
        <title>Analysis of the mouse transcriptome based on functional annotation of 60,770 full-length cDNAs.</title>
        <authorList>
            <consortium name="The FANTOM Consortium and the RIKEN Genome Exploration Research Group Phase I and II Team"/>
        </authorList>
    </citation>
    <scope>NUCLEOTIDE SEQUENCE</scope>
    <source>
        <strain evidence="1">C57BL/6J</strain>
        <tissue evidence="1">Testis</tissue>
    </source>
</reference>
<dbReference type="AGR" id="MGI:1913284"/>
<protein>
    <submittedName>
        <fullName evidence="1">Uncharacterized protein</fullName>
    </submittedName>
</protein>